<keyword evidence="10" id="KW-1185">Reference proteome</keyword>
<name>A0ABR9QHR5_9BACI</name>
<reference evidence="9 10" key="1">
    <citation type="submission" date="2020-10" db="EMBL/GenBank/DDBJ databases">
        <title>Bacillus sp. HD4P25, an endophyte from a halophyte.</title>
        <authorList>
            <person name="Sun J.-Q."/>
        </authorList>
    </citation>
    <scope>NUCLEOTIDE SEQUENCE [LARGE SCALE GENOMIC DNA]</scope>
    <source>
        <strain evidence="9 10">YIM 93174</strain>
    </source>
</reference>
<feature type="domain" description="NfeD integral membrane" evidence="7">
    <location>
        <begin position="238"/>
        <end position="351"/>
    </location>
</feature>
<dbReference type="Proteomes" id="UP001516662">
    <property type="component" value="Unassembled WGS sequence"/>
</dbReference>
<feature type="transmembrane region" description="Helical" evidence="5">
    <location>
        <begin position="331"/>
        <end position="353"/>
    </location>
</feature>
<dbReference type="Gene3D" id="3.90.226.10">
    <property type="entry name" value="2-enoyl-CoA Hydratase, Chain A, domain 1"/>
    <property type="match status" value="1"/>
</dbReference>
<evidence type="ECO:0000256" key="1">
    <source>
        <dbReference type="ARBA" id="ARBA00004141"/>
    </source>
</evidence>
<dbReference type="Pfam" id="PF24961">
    <property type="entry name" value="NfeD_membrane"/>
    <property type="match status" value="1"/>
</dbReference>
<keyword evidence="2 5" id="KW-0812">Transmembrane</keyword>
<dbReference type="EMBL" id="JADCLJ010000019">
    <property type="protein sequence ID" value="MBE4908027.1"/>
    <property type="molecule type" value="Genomic_DNA"/>
</dbReference>
<evidence type="ECO:0000313" key="10">
    <source>
        <dbReference type="Proteomes" id="UP001516662"/>
    </source>
</evidence>
<dbReference type="PANTHER" id="PTHR33507">
    <property type="entry name" value="INNER MEMBRANE PROTEIN YBBJ"/>
    <property type="match status" value="1"/>
</dbReference>
<feature type="transmembrane region" description="Helical" evidence="5">
    <location>
        <begin position="232"/>
        <end position="252"/>
    </location>
</feature>
<proteinExistence type="predicted"/>
<organism evidence="9 10">
    <name type="scientific">Litchfieldia luteola</name>
    <dbReference type="NCBI Taxonomy" id="682179"/>
    <lineage>
        <taxon>Bacteria</taxon>
        <taxon>Bacillati</taxon>
        <taxon>Bacillota</taxon>
        <taxon>Bacilli</taxon>
        <taxon>Bacillales</taxon>
        <taxon>Bacillaceae</taxon>
        <taxon>Litchfieldia</taxon>
    </lineage>
</organism>
<accession>A0ABR9QHR5</accession>
<dbReference type="InterPro" id="IPR056738">
    <property type="entry name" value="NfeD1b_N"/>
</dbReference>
<gene>
    <name evidence="9" type="ORF">IMZ08_08175</name>
</gene>
<keyword evidence="4 5" id="KW-0472">Membrane</keyword>
<evidence type="ECO:0000259" key="8">
    <source>
        <dbReference type="Pfam" id="PF25145"/>
    </source>
</evidence>
<dbReference type="Pfam" id="PF25145">
    <property type="entry name" value="NfeD1b_N"/>
    <property type="match status" value="1"/>
</dbReference>
<dbReference type="CDD" id="cd07021">
    <property type="entry name" value="Clp_protease_NfeD_like"/>
    <property type="match status" value="1"/>
</dbReference>
<evidence type="ECO:0000256" key="4">
    <source>
        <dbReference type="ARBA" id="ARBA00023136"/>
    </source>
</evidence>
<dbReference type="SUPFAM" id="SSF141322">
    <property type="entry name" value="NfeD domain-like"/>
    <property type="match status" value="1"/>
</dbReference>
<feature type="transmembrane region" description="Helical" evidence="5">
    <location>
        <begin position="259"/>
        <end position="276"/>
    </location>
</feature>
<dbReference type="RefSeq" id="WP_193535494.1">
    <property type="nucleotide sequence ID" value="NZ_JADCLJ010000019.1"/>
</dbReference>
<evidence type="ECO:0000259" key="6">
    <source>
        <dbReference type="Pfam" id="PF01957"/>
    </source>
</evidence>
<feature type="domain" description="NfeD1b N-terminal" evidence="8">
    <location>
        <begin position="34"/>
        <end position="220"/>
    </location>
</feature>
<dbReference type="InterPro" id="IPR002810">
    <property type="entry name" value="NfeD-like_C"/>
</dbReference>
<evidence type="ECO:0000313" key="9">
    <source>
        <dbReference type="EMBL" id="MBE4908027.1"/>
    </source>
</evidence>
<evidence type="ECO:0000256" key="5">
    <source>
        <dbReference type="SAM" id="Phobius"/>
    </source>
</evidence>
<comment type="subcellular location">
    <subcellularLocation>
        <location evidence="1">Membrane</location>
        <topology evidence="1">Multi-pass membrane protein</topology>
    </subcellularLocation>
</comment>
<dbReference type="SUPFAM" id="SSF52096">
    <property type="entry name" value="ClpP/crotonase"/>
    <property type="match status" value="1"/>
</dbReference>
<dbReference type="InterPro" id="IPR012340">
    <property type="entry name" value="NA-bd_OB-fold"/>
</dbReference>
<dbReference type="Gene3D" id="2.40.50.140">
    <property type="entry name" value="Nucleic acid-binding proteins"/>
    <property type="match status" value="1"/>
</dbReference>
<comment type="caution">
    <text evidence="9">The sequence shown here is derived from an EMBL/GenBank/DDBJ whole genome shotgun (WGS) entry which is preliminary data.</text>
</comment>
<keyword evidence="3 5" id="KW-1133">Transmembrane helix</keyword>
<dbReference type="InterPro" id="IPR029045">
    <property type="entry name" value="ClpP/crotonase-like_dom_sf"/>
</dbReference>
<dbReference type="InterPro" id="IPR056739">
    <property type="entry name" value="NfeD_membrane"/>
</dbReference>
<dbReference type="Pfam" id="PF01957">
    <property type="entry name" value="NfeD"/>
    <property type="match status" value="1"/>
</dbReference>
<feature type="domain" description="NfeD-like C-terminal" evidence="6">
    <location>
        <begin position="382"/>
        <end position="436"/>
    </location>
</feature>
<evidence type="ECO:0000259" key="7">
    <source>
        <dbReference type="Pfam" id="PF24961"/>
    </source>
</evidence>
<sequence length="444" mass="47319">MKKFRLLLYVSLVALAIVLSINPANIKSSPDGIVYVIPVEATVEKGLSAFINRSITEAEESSADLIVLDIYTPGGVVAAAGDIAKRIVATDIPIVAFINNQALSAGAYIALNADNIYMTPDGKMGSAGIITQDGNAADLKSQSAWYANMKSAAEQNGRDPLYALAMADPDIDLPEYGAGKGEFLTLTASQAVEVKYSEGTFATLNELLHHLGYKDALVERVEVTFAEKLARFITDPIVVPILLSIGSLGLVLELYSPGFGIPGIMGASALLLFFYGHLVAGLAGFESIILFIIGIVLILLEFVVPGGIIGLIGFGAILTSLFIATDDVTHMAISLLIAIGVTTLTSIILFKVFGKKMNIFKKIILKDSTNTESGYVSNVNRKELIGLEGVALTSLRPSGTAIINNERLDVVTEGAYILQGKKVVVVKTEGHRIVVREQEEKSNE</sequence>
<evidence type="ECO:0000256" key="2">
    <source>
        <dbReference type="ARBA" id="ARBA00022692"/>
    </source>
</evidence>
<dbReference type="InterPro" id="IPR052165">
    <property type="entry name" value="Membrane_assoc_protease"/>
</dbReference>
<dbReference type="PANTHER" id="PTHR33507:SF3">
    <property type="entry name" value="INNER MEMBRANE PROTEIN YBBJ"/>
    <property type="match status" value="1"/>
</dbReference>
<protein>
    <submittedName>
        <fullName evidence="9">Nodulation protein NfeD</fullName>
    </submittedName>
</protein>
<evidence type="ECO:0000256" key="3">
    <source>
        <dbReference type="ARBA" id="ARBA00022989"/>
    </source>
</evidence>